<feature type="domain" description="GHMP kinase C-terminal" evidence="1">
    <location>
        <begin position="22"/>
        <end position="78"/>
    </location>
</feature>
<evidence type="ECO:0000259" key="1">
    <source>
        <dbReference type="Pfam" id="PF08544"/>
    </source>
</evidence>
<accession>X1KDU0</accession>
<dbReference type="InterPro" id="IPR036554">
    <property type="entry name" value="GHMP_kinase_C_sf"/>
</dbReference>
<dbReference type="EMBL" id="BARV01004628">
    <property type="protein sequence ID" value="GAI05207.1"/>
    <property type="molecule type" value="Genomic_DNA"/>
</dbReference>
<dbReference type="SUPFAM" id="SSF55060">
    <property type="entry name" value="GHMP Kinase, C-terminal domain"/>
    <property type="match status" value="1"/>
</dbReference>
<dbReference type="AlphaFoldDB" id="X1KDU0"/>
<dbReference type="Gene3D" id="3.30.70.890">
    <property type="entry name" value="GHMP kinase, C-terminal domain"/>
    <property type="match status" value="1"/>
</dbReference>
<name>X1KDU0_9ZZZZ</name>
<feature type="non-terminal residue" evidence="2">
    <location>
        <position position="1"/>
    </location>
</feature>
<sequence>QITDRMVVGLTRGVVTSSMLFNTFENVAFDFFPKLKVYKKHFIKLGADHVHLAGSGPALFTLLENKAQAEDLYTRCKDQGMECYLADTLSSINRL</sequence>
<reference evidence="2" key="1">
    <citation type="journal article" date="2014" name="Front. Microbiol.">
        <title>High frequency of phylogenetically diverse reductive dehalogenase-homologous genes in deep subseafloor sedimentary metagenomes.</title>
        <authorList>
            <person name="Kawai M."/>
            <person name="Futagami T."/>
            <person name="Toyoda A."/>
            <person name="Takaki Y."/>
            <person name="Nishi S."/>
            <person name="Hori S."/>
            <person name="Arai W."/>
            <person name="Tsubouchi T."/>
            <person name="Morono Y."/>
            <person name="Uchiyama I."/>
            <person name="Ito T."/>
            <person name="Fujiyama A."/>
            <person name="Inagaki F."/>
            <person name="Takami H."/>
        </authorList>
    </citation>
    <scope>NUCLEOTIDE SEQUENCE</scope>
    <source>
        <strain evidence="2">Expedition CK06-06</strain>
    </source>
</reference>
<protein>
    <recommendedName>
        <fullName evidence="1">GHMP kinase C-terminal domain-containing protein</fullName>
    </recommendedName>
</protein>
<gene>
    <name evidence="2" type="ORF">S06H3_10129</name>
</gene>
<dbReference type="InterPro" id="IPR013750">
    <property type="entry name" value="GHMP_kinase_C_dom"/>
</dbReference>
<comment type="caution">
    <text evidence="2">The sequence shown here is derived from an EMBL/GenBank/DDBJ whole genome shotgun (WGS) entry which is preliminary data.</text>
</comment>
<organism evidence="2">
    <name type="scientific">marine sediment metagenome</name>
    <dbReference type="NCBI Taxonomy" id="412755"/>
    <lineage>
        <taxon>unclassified sequences</taxon>
        <taxon>metagenomes</taxon>
        <taxon>ecological metagenomes</taxon>
    </lineage>
</organism>
<proteinExistence type="predicted"/>
<dbReference type="Pfam" id="PF08544">
    <property type="entry name" value="GHMP_kinases_C"/>
    <property type="match status" value="1"/>
</dbReference>
<evidence type="ECO:0000313" key="2">
    <source>
        <dbReference type="EMBL" id="GAI05207.1"/>
    </source>
</evidence>